<evidence type="ECO:0000256" key="1">
    <source>
        <dbReference type="SAM" id="SignalP"/>
    </source>
</evidence>
<protein>
    <submittedName>
        <fullName evidence="2">Uncharacterized protein</fullName>
    </submittedName>
</protein>
<feature type="signal peptide" evidence="1">
    <location>
        <begin position="1"/>
        <end position="20"/>
    </location>
</feature>
<proteinExistence type="predicted"/>
<evidence type="ECO:0000313" key="3">
    <source>
        <dbReference type="Proteomes" id="UP001321580"/>
    </source>
</evidence>
<keyword evidence="1" id="KW-0732">Signal</keyword>
<organism evidence="2 3">
    <name type="scientific">Lysobacter stagni</name>
    <dbReference type="NCBI Taxonomy" id="3045172"/>
    <lineage>
        <taxon>Bacteria</taxon>
        <taxon>Pseudomonadati</taxon>
        <taxon>Pseudomonadota</taxon>
        <taxon>Gammaproteobacteria</taxon>
        <taxon>Lysobacterales</taxon>
        <taxon>Lysobacteraceae</taxon>
        <taxon>Lysobacter</taxon>
    </lineage>
</organism>
<keyword evidence="3" id="KW-1185">Reference proteome</keyword>
<dbReference type="EMBL" id="JASGBI010000001">
    <property type="protein sequence ID" value="MDI9237599.1"/>
    <property type="molecule type" value="Genomic_DNA"/>
</dbReference>
<reference evidence="2 3" key="1">
    <citation type="submission" date="2023-05" db="EMBL/GenBank/DDBJ databases">
        <title>Lysobacter sp. strain LF1 Genome sequencing and assembly.</title>
        <authorList>
            <person name="Jung Y."/>
        </authorList>
    </citation>
    <scope>NUCLEOTIDE SEQUENCE [LARGE SCALE GENOMIC DNA]</scope>
    <source>
        <strain evidence="2 3">LF1</strain>
    </source>
</reference>
<feature type="chain" id="PRO_5045172333" evidence="1">
    <location>
        <begin position="21"/>
        <end position="147"/>
    </location>
</feature>
<dbReference type="Proteomes" id="UP001321580">
    <property type="component" value="Unassembled WGS sequence"/>
</dbReference>
<name>A0ABT6XBT4_9GAMM</name>
<gene>
    <name evidence="2" type="ORF">QLQ15_01580</name>
</gene>
<comment type="caution">
    <text evidence="2">The sequence shown here is derived from an EMBL/GenBank/DDBJ whole genome shotgun (WGS) entry which is preliminary data.</text>
</comment>
<dbReference type="RefSeq" id="WP_283211110.1">
    <property type="nucleotide sequence ID" value="NZ_JASGBI010000001.1"/>
</dbReference>
<accession>A0ABT6XBT4</accession>
<evidence type="ECO:0000313" key="2">
    <source>
        <dbReference type="EMBL" id="MDI9237599.1"/>
    </source>
</evidence>
<sequence length="147" mass="15266">MPRRLAVVVALCLLAGLAGAAEGPGDAHGIRVRAACYQASRLLADLSCERAMDCWRDPSAMGVLDLETGKRIDASTNDLVYIGPDGALLAEPPMQGQIRAVWTFALGPSAPHKVQLVQGDETATSGFEPSADCATLPPAAVRRLAGG</sequence>